<accession>A0A1N6JF08</accession>
<evidence type="ECO:0000256" key="1">
    <source>
        <dbReference type="ARBA" id="ARBA00006484"/>
    </source>
</evidence>
<dbReference type="PANTHER" id="PTHR24321">
    <property type="entry name" value="DEHYDROGENASES, SHORT CHAIN"/>
    <property type="match status" value="1"/>
</dbReference>
<reference evidence="5 6" key="1">
    <citation type="submission" date="2016-11" db="EMBL/GenBank/DDBJ databases">
        <authorList>
            <person name="Jaros S."/>
            <person name="Januszkiewicz K."/>
            <person name="Wedrychowicz H."/>
        </authorList>
    </citation>
    <scope>NUCLEOTIDE SEQUENCE [LARGE SCALE GENOMIC DNA]</scope>
    <source>
        <strain evidence="4 5">GAS86</strain>
        <strain evidence="3 6">GAS95</strain>
    </source>
</reference>
<keyword evidence="2" id="KW-0560">Oxidoreductase</keyword>
<proteinExistence type="inferred from homology"/>
<dbReference type="Proteomes" id="UP000184693">
    <property type="component" value="Unassembled WGS sequence"/>
</dbReference>
<organism evidence="3 6">
    <name type="scientific">Paraburkholderia phenazinium</name>
    <dbReference type="NCBI Taxonomy" id="60549"/>
    <lineage>
        <taxon>Bacteria</taxon>
        <taxon>Pseudomonadati</taxon>
        <taxon>Pseudomonadota</taxon>
        <taxon>Betaproteobacteria</taxon>
        <taxon>Burkholderiales</taxon>
        <taxon>Burkholderiaceae</taxon>
        <taxon>Paraburkholderia</taxon>
    </lineage>
</organism>
<dbReference type="PROSITE" id="PS00061">
    <property type="entry name" value="ADH_SHORT"/>
    <property type="match status" value="1"/>
</dbReference>
<protein>
    <submittedName>
        <fullName evidence="3">NAD(P)-dependent dehydrogenase, short-chain alcohol dehydrogenase family</fullName>
    </submittedName>
</protein>
<dbReference type="Pfam" id="PF13561">
    <property type="entry name" value="adh_short_C2"/>
    <property type="match status" value="1"/>
</dbReference>
<dbReference type="AlphaFoldDB" id="A0A1N6JF08"/>
<gene>
    <name evidence="3" type="ORF">SAMN05444165_3112</name>
    <name evidence="4" type="ORF">SAMN05444168_5543</name>
</gene>
<dbReference type="PRINTS" id="PR00081">
    <property type="entry name" value="GDHRDH"/>
</dbReference>
<dbReference type="FunFam" id="3.40.50.720:FF:000084">
    <property type="entry name" value="Short-chain dehydrogenase reductase"/>
    <property type="match status" value="1"/>
</dbReference>
<dbReference type="SUPFAM" id="SSF51735">
    <property type="entry name" value="NAD(P)-binding Rossmann-fold domains"/>
    <property type="match status" value="1"/>
</dbReference>
<dbReference type="NCBIfam" id="NF005559">
    <property type="entry name" value="PRK07231.1"/>
    <property type="match status" value="1"/>
</dbReference>
<dbReference type="InterPro" id="IPR002347">
    <property type="entry name" value="SDR_fam"/>
</dbReference>
<dbReference type="Gene3D" id="3.40.50.720">
    <property type="entry name" value="NAD(P)-binding Rossmann-like Domain"/>
    <property type="match status" value="1"/>
</dbReference>
<evidence type="ECO:0000313" key="5">
    <source>
        <dbReference type="Proteomes" id="UP000184693"/>
    </source>
</evidence>
<dbReference type="EMBL" id="FSRM01000002">
    <property type="protein sequence ID" value="SIO49699.1"/>
    <property type="molecule type" value="Genomic_DNA"/>
</dbReference>
<dbReference type="GO" id="GO:0016491">
    <property type="term" value="F:oxidoreductase activity"/>
    <property type="evidence" value="ECO:0007669"/>
    <property type="project" value="UniProtKB-KW"/>
</dbReference>
<comment type="similarity">
    <text evidence="1">Belongs to the short-chain dehydrogenases/reductases (SDR) family.</text>
</comment>
<dbReference type="CDD" id="cd05233">
    <property type="entry name" value="SDR_c"/>
    <property type="match status" value="1"/>
</dbReference>
<evidence type="ECO:0000256" key="2">
    <source>
        <dbReference type="ARBA" id="ARBA00023002"/>
    </source>
</evidence>
<sequence length="256" mass="27072">MKSLEGRKALVVAGAKGIAKACVERFAAAGAEVCFSDINAQAGFALAEKLQEAGYKASFFVSDAGDSKQVRELVKSAIDTMGTIDVLLNSAGVATPQDLLDITEEEYDRTLNVNLKSAFVASQEVARHLLANKSTGVIINMSSVNSVMTIPSILVYNVSKGGINQLTRNMAVTLAPHGIRVNAIGPGTIETELVRSTVLSSEEAMAKIMSRTPMGRLGQPEEMASIAVFLASDESSYITGQIIFADGGRMGLNYTC</sequence>
<dbReference type="Proteomes" id="UP000185151">
    <property type="component" value="Unassembled WGS sequence"/>
</dbReference>
<evidence type="ECO:0000313" key="4">
    <source>
        <dbReference type="EMBL" id="SIO49699.1"/>
    </source>
</evidence>
<dbReference type="PANTHER" id="PTHR24321:SF8">
    <property type="entry name" value="ESTRADIOL 17-BETA-DEHYDROGENASE 8-RELATED"/>
    <property type="match status" value="1"/>
</dbReference>
<evidence type="ECO:0000313" key="6">
    <source>
        <dbReference type="Proteomes" id="UP000185151"/>
    </source>
</evidence>
<dbReference type="EMBL" id="FSRU01000001">
    <property type="protein sequence ID" value="SIO42958.1"/>
    <property type="molecule type" value="Genomic_DNA"/>
</dbReference>
<keyword evidence="6" id="KW-1185">Reference proteome</keyword>
<dbReference type="RefSeq" id="WP_074267509.1">
    <property type="nucleotide sequence ID" value="NZ_FSRM01000002.1"/>
</dbReference>
<name>A0A1N6JF08_9BURK</name>
<dbReference type="PRINTS" id="PR00080">
    <property type="entry name" value="SDRFAMILY"/>
</dbReference>
<dbReference type="InterPro" id="IPR036291">
    <property type="entry name" value="NAD(P)-bd_dom_sf"/>
</dbReference>
<evidence type="ECO:0000313" key="3">
    <source>
        <dbReference type="EMBL" id="SIO42958.1"/>
    </source>
</evidence>
<dbReference type="InterPro" id="IPR020904">
    <property type="entry name" value="Sc_DH/Rdtase_CS"/>
</dbReference>
<dbReference type="OrthoDB" id="8687320at2"/>